<dbReference type="EMBL" id="QJJX01000013">
    <property type="protein sequence ID" value="PXX22114.1"/>
    <property type="molecule type" value="Genomic_DNA"/>
</dbReference>
<evidence type="ECO:0000313" key="2">
    <source>
        <dbReference type="EMBL" id="PXX22114.1"/>
    </source>
</evidence>
<comment type="caution">
    <text evidence="2">The sequence shown here is derived from an EMBL/GenBank/DDBJ whole genome shotgun (WGS) entry which is preliminary data.</text>
</comment>
<dbReference type="AlphaFoldDB" id="A0A318HUJ7"/>
<dbReference type="GO" id="GO:0016052">
    <property type="term" value="P:carbohydrate catabolic process"/>
    <property type="evidence" value="ECO:0007669"/>
    <property type="project" value="InterPro"/>
</dbReference>
<dbReference type="InterPro" id="IPR010502">
    <property type="entry name" value="Carb-bd_dom_fam9"/>
</dbReference>
<proteinExistence type="predicted"/>
<evidence type="ECO:0000259" key="1">
    <source>
        <dbReference type="Pfam" id="PF16011"/>
    </source>
</evidence>
<dbReference type="CDD" id="cd09620">
    <property type="entry name" value="CBM9_like_3"/>
    <property type="match status" value="1"/>
</dbReference>
<dbReference type="GO" id="GO:0030246">
    <property type="term" value="F:carbohydrate binding"/>
    <property type="evidence" value="ECO:0007669"/>
    <property type="project" value="InterPro"/>
</dbReference>
<name>A0A318HUJ7_9BACT</name>
<dbReference type="Proteomes" id="UP000248314">
    <property type="component" value="Unassembled WGS sequence"/>
</dbReference>
<dbReference type="RefSeq" id="WP_025815747.1">
    <property type="nucleotide sequence ID" value="NZ_BAIZ01000010.1"/>
</dbReference>
<dbReference type="OrthoDB" id="9801646at2"/>
<dbReference type="STRING" id="1122991.GCA_000613445_02281"/>
<keyword evidence="3" id="KW-1185">Reference proteome</keyword>
<dbReference type="GO" id="GO:0004553">
    <property type="term" value="F:hydrolase activity, hydrolyzing O-glycosyl compounds"/>
    <property type="evidence" value="ECO:0007669"/>
    <property type="project" value="InterPro"/>
</dbReference>
<organism evidence="2 3">
    <name type="scientific">Hoylesella shahii DSM 15611 = JCM 12083</name>
    <dbReference type="NCBI Taxonomy" id="1122991"/>
    <lineage>
        <taxon>Bacteria</taxon>
        <taxon>Pseudomonadati</taxon>
        <taxon>Bacteroidota</taxon>
        <taxon>Bacteroidia</taxon>
        <taxon>Bacteroidales</taxon>
        <taxon>Prevotellaceae</taxon>
        <taxon>Hoylesella</taxon>
    </lineage>
</organism>
<evidence type="ECO:0000313" key="3">
    <source>
        <dbReference type="Proteomes" id="UP000248314"/>
    </source>
</evidence>
<sequence>MNKYIVSPLSLAQVKAQDVPSLLDEAGIGFESIDNVNWAETFPYKPSVAFRMAYAGDNILLNFQVTEDSVRAVAPSDNGHVWEDSCCEFFVSPVNDGTYYNIECNCAGTLLVGFGPGREGREHLPENVLQKVDRWSSLGRLPFDERVGQCQWQMALVIPTSLFMHHPGLQLQDANMRANFYKCGDKTQKPHFLSWNPIALPKPDFHCPAFFGEISFSR</sequence>
<feature type="domain" description="Carbohydrate-binding" evidence="1">
    <location>
        <begin position="19"/>
        <end position="216"/>
    </location>
</feature>
<reference evidence="2 3" key="1">
    <citation type="submission" date="2018-05" db="EMBL/GenBank/DDBJ databases">
        <title>Genomic Encyclopedia of Type Strains, Phase I: the one thousand microbial genomes (KMG-I) project.</title>
        <authorList>
            <person name="Kyrpides N."/>
        </authorList>
    </citation>
    <scope>NUCLEOTIDE SEQUENCE [LARGE SCALE GENOMIC DNA]</scope>
    <source>
        <strain evidence="2 3">DSM 15611</strain>
    </source>
</reference>
<dbReference type="Gene3D" id="2.60.40.1190">
    <property type="match status" value="1"/>
</dbReference>
<gene>
    <name evidence="2" type="ORF">EJ73_01332</name>
</gene>
<dbReference type="Pfam" id="PF16011">
    <property type="entry name" value="CBM9_2"/>
    <property type="match status" value="1"/>
</dbReference>
<accession>A0A318HUJ7</accession>
<dbReference type="SUPFAM" id="SSF49344">
    <property type="entry name" value="CBD9-like"/>
    <property type="match status" value="1"/>
</dbReference>
<protein>
    <submittedName>
        <fullName evidence="2">Cellulose/xylan binding protein with CBM9 domain</fullName>
    </submittedName>
</protein>